<organism evidence="2 3">
    <name type="scientific">Parachitinimonas caeni</name>
    <dbReference type="NCBI Taxonomy" id="3031301"/>
    <lineage>
        <taxon>Bacteria</taxon>
        <taxon>Pseudomonadati</taxon>
        <taxon>Pseudomonadota</taxon>
        <taxon>Betaproteobacteria</taxon>
        <taxon>Neisseriales</taxon>
        <taxon>Chitinibacteraceae</taxon>
        <taxon>Parachitinimonas</taxon>
    </lineage>
</organism>
<keyword evidence="1" id="KW-0732">Signal</keyword>
<accession>A0ABT7DTP1</accession>
<feature type="signal peptide" evidence="1">
    <location>
        <begin position="1"/>
        <end position="19"/>
    </location>
</feature>
<feature type="chain" id="PRO_5046155531" description="Lipoprotein" evidence="1">
    <location>
        <begin position="20"/>
        <end position="111"/>
    </location>
</feature>
<proteinExistence type="predicted"/>
<name>A0ABT7DTP1_9NEIS</name>
<sequence length="111" mass="12644">MQLPLRFFPLALLGLSACAQLQQTGSALLNYNGVLLDHEEQQVGRQRFRVLIRGSAVMFENDIEQFFKRRAQDYSQELGCRGYKLVQYRAGLENTLLGARRYADGVIECVT</sequence>
<evidence type="ECO:0000313" key="3">
    <source>
        <dbReference type="Proteomes" id="UP001172778"/>
    </source>
</evidence>
<dbReference type="RefSeq" id="WP_284098741.1">
    <property type="nucleotide sequence ID" value="NZ_JARRAF010000001.1"/>
</dbReference>
<evidence type="ECO:0000256" key="1">
    <source>
        <dbReference type="SAM" id="SignalP"/>
    </source>
</evidence>
<protein>
    <recommendedName>
        <fullName evidence="4">Lipoprotein</fullName>
    </recommendedName>
</protein>
<evidence type="ECO:0000313" key="2">
    <source>
        <dbReference type="EMBL" id="MDK2122453.1"/>
    </source>
</evidence>
<dbReference type="PROSITE" id="PS51257">
    <property type="entry name" value="PROKAR_LIPOPROTEIN"/>
    <property type="match status" value="1"/>
</dbReference>
<comment type="caution">
    <text evidence="2">The sequence shown here is derived from an EMBL/GenBank/DDBJ whole genome shotgun (WGS) entry which is preliminary data.</text>
</comment>
<dbReference type="Proteomes" id="UP001172778">
    <property type="component" value="Unassembled WGS sequence"/>
</dbReference>
<reference evidence="2" key="1">
    <citation type="submission" date="2023-03" db="EMBL/GenBank/DDBJ databases">
        <title>Chitinimonas shenzhenensis gen. nov., sp. nov., a novel member of family Burkholderiaceae isolated from activated sludge collected in Shen Zhen, China.</title>
        <authorList>
            <person name="Wang X."/>
        </authorList>
    </citation>
    <scope>NUCLEOTIDE SEQUENCE</scope>
    <source>
        <strain evidence="2">DQS-5</strain>
    </source>
</reference>
<gene>
    <name evidence="2" type="ORF">PZA18_00145</name>
</gene>
<dbReference type="EMBL" id="JARRAF010000001">
    <property type="protein sequence ID" value="MDK2122453.1"/>
    <property type="molecule type" value="Genomic_DNA"/>
</dbReference>
<evidence type="ECO:0008006" key="4">
    <source>
        <dbReference type="Google" id="ProtNLM"/>
    </source>
</evidence>
<keyword evidence="3" id="KW-1185">Reference proteome</keyword>